<feature type="compositionally biased region" description="Basic and acidic residues" evidence="1">
    <location>
        <begin position="21"/>
        <end position="33"/>
    </location>
</feature>
<reference evidence="2 3" key="1">
    <citation type="journal article" date="2018" name="Evol. Lett.">
        <title>Horizontal gene cluster transfer increased hallucinogenic mushroom diversity.</title>
        <authorList>
            <person name="Reynolds H.T."/>
            <person name="Vijayakumar V."/>
            <person name="Gluck-Thaler E."/>
            <person name="Korotkin H.B."/>
            <person name="Matheny P.B."/>
            <person name="Slot J.C."/>
        </authorList>
    </citation>
    <scope>NUCLEOTIDE SEQUENCE [LARGE SCALE GENOMIC DNA]</scope>
    <source>
        <strain evidence="2 3">SRW20</strain>
    </source>
</reference>
<evidence type="ECO:0000256" key="1">
    <source>
        <dbReference type="SAM" id="MobiDB-lite"/>
    </source>
</evidence>
<evidence type="ECO:0000313" key="2">
    <source>
        <dbReference type="EMBL" id="PPQ87269.1"/>
    </source>
</evidence>
<evidence type="ECO:0000313" key="3">
    <source>
        <dbReference type="Proteomes" id="UP000284706"/>
    </source>
</evidence>
<proteinExistence type="predicted"/>
<dbReference type="Proteomes" id="UP000284706">
    <property type="component" value="Unassembled WGS sequence"/>
</dbReference>
<dbReference type="EMBL" id="NHYE01003894">
    <property type="protein sequence ID" value="PPQ87269.1"/>
    <property type="molecule type" value="Genomic_DNA"/>
</dbReference>
<organism evidence="2 3">
    <name type="scientific">Gymnopilus dilepis</name>
    <dbReference type="NCBI Taxonomy" id="231916"/>
    <lineage>
        <taxon>Eukaryota</taxon>
        <taxon>Fungi</taxon>
        <taxon>Dikarya</taxon>
        <taxon>Basidiomycota</taxon>
        <taxon>Agaricomycotina</taxon>
        <taxon>Agaricomycetes</taxon>
        <taxon>Agaricomycetidae</taxon>
        <taxon>Agaricales</taxon>
        <taxon>Agaricineae</taxon>
        <taxon>Hymenogastraceae</taxon>
        <taxon>Gymnopilus</taxon>
    </lineage>
</organism>
<protein>
    <submittedName>
        <fullName evidence="2">Uncharacterized protein</fullName>
    </submittedName>
</protein>
<gene>
    <name evidence="2" type="ORF">CVT26_003765</name>
</gene>
<feature type="non-terminal residue" evidence="2">
    <location>
        <position position="418"/>
    </location>
</feature>
<feature type="region of interest" description="Disordered" evidence="1">
    <location>
        <begin position="1"/>
        <end position="75"/>
    </location>
</feature>
<dbReference type="InParanoid" id="A0A409X916"/>
<dbReference type="OrthoDB" id="3061725at2759"/>
<keyword evidence="3" id="KW-1185">Reference proteome</keyword>
<accession>A0A409X916</accession>
<feature type="compositionally biased region" description="Polar residues" evidence="1">
    <location>
        <begin position="348"/>
        <end position="358"/>
    </location>
</feature>
<dbReference type="STRING" id="231916.A0A409X916"/>
<name>A0A409X916_9AGAR</name>
<dbReference type="AlphaFoldDB" id="A0A409X916"/>
<feature type="region of interest" description="Disordered" evidence="1">
    <location>
        <begin position="247"/>
        <end position="399"/>
    </location>
</feature>
<comment type="caution">
    <text evidence="2">The sequence shown here is derived from an EMBL/GenBank/DDBJ whole genome shotgun (WGS) entry which is preliminary data.</text>
</comment>
<sequence length="418" mass="46177">MPTQWGGPPPARSTPAPSTTPRRDLATDREPTEQRSSSGALSSTTEPMSDAEYEESPMASVQMDFREDREETSTASRAAMLADRKELGPDDVVDAGEDPQHKYVRYALKEKLMELVQNTTTDIDFSMRRMSDLVPGRITHFKVDPDDVILAALSGSQSLAQLHGAWTVLTKRMAAALRFAEKYDREFREKRLLLHNLKEGPDKLKYVITRFPRHAEDLTAGQKKSLVEDDKWEALNTPTWMHDLLNETEDLSPPDKSGEVNPSDAFSAPANELGLADERSDSETEILQQRIHQRQKGRVSFGSPGPLIIQANPAREEGLLGSGTPFKSQSGFLRGFGGERAPRFPSIRSASDQASETPNPLFGMATPGAPLTDATVMRSDTNHLPETPSQPPRAANWTSYQFSYTRNADSNAEKGAPP</sequence>
<feature type="compositionally biased region" description="Polar residues" evidence="1">
    <location>
        <begin position="34"/>
        <end position="47"/>
    </location>
</feature>